<feature type="domain" description="RecX second three-helical" evidence="6">
    <location>
        <begin position="54"/>
        <end position="88"/>
    </location>
</feature>
<dbReference type="PANTHER" id="PTHR33602:SF1">
    <property type="entry name" value="REGULATORY PROTEIN RECX FAMILY PROTEIN"/>
    <property type="match status" value="1"/>
</dbReference>
<comment type="similarity">
    <text evidence="2 5">Belongs to the RecX family.</text>
</comment>
<evidence type="ECO:0000256" key="4">
    <source>
        <dbReference type="ARBA" id="ARBA00022490"/>
    </source>
</evidence>
<evidence type="ECO:0000259" key="6">
    <source>
        <dbReference type="Pfam" id="PF02631"/>
    </source>
</evidence>
<protein>
    <recommendedName>
        <fullName evidence="3 5">Regulatory protein RecX</fullName>
    </recommendedName>
</protein>
<dbReference type="Proteomes" id="UP000450676">
    <property type="component" value="Unassembled WGS sequence"/>
</dbReference>
<dbReference type="InterPro" id="IPR053924">
    <property type="entry name" value="RecX_HTH_2nd"/>
</dbReference>
<comment type="function">
    <text evidence="5">Modulates RecA activity.</text>
</comment>
<organism evidence="9 10">
    <name type="scientific">Pseudoduganella aquatica</name>
    <dbReference type="NCBI Taxonomy" id="2660641"/>
    <lineage>
        <taxon>Bacteria</taxon>
        <taxon>Pseudomonadati</taxon>
        <taxon>Pseudomonadota</taxon>
        <taxon>Betaproteobacteria</taxon>
        <taxon>Burkholderiales</taxon>
        <taxon>Oxalobacteraceae</taxon>
        <taxon>Telluria group</taxon>
        <taxon>Pseudoduganella</taxon>
    </lineage>
</organism>
<dbReference type="PANTHER" id="PTHR33602">
    <property type="entry name" value="REGULATORY PROTEIN RECX FAMILY PROTEIN"/>
    <property type="match status" value="1"/>
</dbReference>
<comment type="subcellular location">
    <subcellularLocation>
        <location evidence="1 5">Cytoplasm</location>
    </subcellularLocation>
</comment>
<dbReference type="AlphaFoldDB" id="A0A7X4H9Y6"/>
<keyword evidence="10" id="KW-1185">Reference proteome</keyword>
<sequence length="158" mass="17951">MPLPPISLKARALRLLSAREHSRMELARKLARHAEEGEDIEALLDFLEKNNWLSEERFSESLIHRRAARYGNSRIVAELQQHGIKGEALSELKAGLAEDETARCCEVWRRKFGALPRDAQERSKQMRFLLQRGFSQRAIQTAMKGVDLDELDGLGGDA</sequence>
<feature type="domain" description="RecX third three-helical" evidence="7">
    <location>
        <begin position="98"/>
        <end position="143"/>
    </location>
</feature>
<dbReference type="RefSeq" id="WP_161070845.1">
    <property type="nucleotide sequence ID" value="NZ_WWCU01000003.1"/>
</dbReference>
<dbReference type="Gene3D" id="1.10.10.10">
    <property type="entry name" value="Winged helix-like DNA-binding domain superfamily/Winged helix DNA-binding domain"/>
    <property type="match status" value="3"/>
</dbReference>
<dbReference type="InterPro" id="IPR003783">
    <property type="entry name" value="Regulatory_RecX"/>
</dbReference>
<gene>
    <name evidence="5 9" type="primary">recX</name>
    <name evidence="9" type="ORF">GTP77_03795</name>
</gene>
<reference evidence="9 10" key="1">
    <citation type="submission" date="2019-12" db="EMBL/GenBank/DDBJ databases">
        <title>Novel species isolated from a subtropical stream in China.</title>
        <authorList>
            <person name="Lu H."/>
        </authorList>
    </citation>
    <scope>NUCLEOTIDE SEQUENCE [LARGE SCALE GENOMIC DNA]</scope>
    <source>
        <strain evidence="9 10">FT127W</strain>
    </source>
</reference>
<dbReference type="GO" id="GO:0006282">
    <property type="term" value="P:regulation of DNA repair"/>
    <property type="evidence" value="ECO:0007669"/>
    <property type="project" value="UniProtKB-UniRule"/>
</dbReference>
<dbReference type="EMBL" id="WWCU01000003">
    <property type="protein sequence ID" value="MYN06452.1"/>
    <property type="molecule type" value="Genomic_DNA"/>
</dbReference>
<keyword evidence="4 5" id="KW-0963">Cytoplasm</keyword>
<dbReference type="GO" id="GO:0005737">
    <property type="term" value="C:cytoplasm"/>
    <property type="evidence" value="ECO:0007669"/>
    <property type="project" value="UniProtKB-SubCell"/>
</dbReference>
<comment type="caution">
    <text evidence="9">The sequence shown here is derived from an EMBL/GenBank/DDBJ whole genome shotgun (WGS) entry which is preliminary data.</text>
</comment>
<dbReference type="Pfam" id="PF21981">
    <property type="entry name" value="RecX_HTH3"/>
    <property type="match status" value="1"/>
</dbReference>
<proteinExistence type="inferred from homology"/>
<dbReference type="NCBIfam" id="NF001055">
    <property type="entry name" value="PRK00117.2-5"/>
    <property type="match status" value="1"/>
</dbReference>
<evidence type="ECO:0000256" key="3">
    <source>
        <dbReference type="ARBA" id="ARBA00018111"/>
    </source>
</evidence>
<name>A0A7X4H9Y6_9BURK</name>
<dbReference type="InterPro" id="IPR053926">
    <property type="entry name" value="RecX_HTH_1st"/>
</dbReference>
<dbReference type="Pfam" id="PF02631">
    <property type="entry name" value="RecX_HTH2"/>
    <property type="match status" value="1"/>
</dbReference>
<dbReference type="Pfam" id="PF21982">
    <property type="entry name" value="RecX_HTH1"/>
    <property type="match status" value="1"/>
</dbReference>
<dbReference type="InterPro" id="IPR036388">
    <property type="entry name" value="WH-like_DNA-bd_sf"/>
</dbReference>
<feature type="domain" description="RecX first three-helical" evidence="8">
    <location>
        <begin position="9"/>
        <end position="47"/>
    </location>
</feature>
<evidence type="ECO:0000256" key="1">
    <source>
        <dbReference type="ARBA" id="ARBA00004496"/>
    </source>
</evidence>
<accession>A0A7X4H9Y6</accession>
<evidence type="ECO:0000313" key="10">
    <source>
        <dbReference type="Proteomes" id="UP000450676"/>
    </source>
</evidence>
<dbReference type="InterPro" id="IPR053925">
    <property type="entry name" value="RecX_HTH_3rd"/>
</dbReference>
<evidence type="ECO:0000256" key="5">
    <source>
        <dbReference type="HAMAP-Rule" id="MF_01114"/>
    </source>
</evidence>
<evidence type="ECO:0000256" key="2">
    <source>
        <dbReference type="ARBA" id="ARBA00009695"/>
    </source>
</evidence>
<evidence type="ECO:0000259" key="7">
    <source>
        <dbReference type="Pfam" id="PF21981"/>
    </source>
</evidence>
<evidence type="ECO:0000259" key="8">
    <source>
        <dbReference type="Pfam" id="PF21982"/>
    </source>
</evidence>
<evidence type="ECO:0000313" key="9">
    <source>
        <dbReference type="EMBL" id="MYN06452.1"/>
    </source>
</evidence>
<dbReference type="HAMAP" id="MF_01114">
    <property type="entry name" value="RecX"/>
    <property type="match status" value="1"/>
</dbReference>